<dbReference type="InterPro" id="IPR007627">
    <property type="entry name" value="RNA_pol_sigma70_r2"/>
</dbReference>
<dbReference type="SUPFAM" id="SSF88946">
    <property type="entry name" value="Sigma2 domain of RNA polymerase sigma factors"/>
    <property type="match status" value="1"/>
</dbReference>
<evidence type="ECO:0000256" key="1">
    <source>
        <dbReference type="ARBA" id="ARBA00010641"/>
    </source>
</evidence>
<proteinExistence type="inferred from homology"/>
<dbReference type="GO" id="GO:0006352">
    <property type="term" value="P:DNA-templated transcription initiation"/>
    <property type="evidence" value="ECO:0007669"/>
    <property type="project" value="InterPro"/>
</dbReference>
<dbReference type="Pfam" id="PF08281">
    <property type="entry name" value="Sigma70_r4_2"/>
    <property type="match status" value="1"/>
</dbReference>
<dbReference type="CDD" id="cd06171">
    <property type="entry name" value="Sigma70_r4"/>
    <property type="match status" value="1"/>
</dbReference>
<dbReference type="AlphaFoldDB" id="A0A919E5F3"/>
<keyword evidence="5" id="KW-0804">Transcription</keyword>
<dbReference type="GO" id="GO:0003677">
    <property type="term" value="F:DNA binding"/>
    <property type="evidence" value="ECO:0007669"/>
    <property type="project" value="UniProtKB-KW"/>
</dbReference>
<keyword evidence="3" id="KW-0731">Sigma factor</keyword>
<dbReference type="Pfam" id="PF04542">
    <property type="entry name" value="Sigma70_r2"/>
    <property type="match status" value="1"/>
</dbReference>
<dbReference type="GO" id="GO:0016987">
    <property type="term" value="F:sigma factor activity"/>
    <property type="evidence" value="ECO:0007669"/>
    <property type="project" value="UniProtKB-KW"/>
</dbReference>
<reference evidence="8" key="1">
    <citation type="journal article" date="2014" name="Int. J. Syst. Evol. Microbiol.">
        <title>Complete genome sequence of Corynebacterium casei LMG S-19264T (=DSM 44701T), isolated from a smear-ripened cheese.</title>
        <authorList>
            <consortium name="US DOE Joint Genome Institute (JGI-PGF)"/>
            <person name="Walter F."/>
            <person name="Albersmeier A."/>
            <person name="Kalinowski J."/>
            <person name="Ruckert C."/>
        </authorList>
    </citation>
    <scope>NUCLEOTIDE SEQUENCE</scope>
    <source>
        <strain evidence="8">KCTC 42590</strain>
    </source>
</reference>
<evidence type="ECO:0000256" key="4">
    <source>
        <dbReference type="ARBA" id="ARBA00023125"/>
    </source>
</evidence>
<keyword evidence="9" id="KW-1185">Reference proteome</keyword>
<dbReference type="Gene3D" id="1.10.10.10">
    <property type="entry name" value="Winged helix-like DNA-binding domain superfamily/Winged helix DNA-binding domain"/>
    <property type="match status" value="1"/>
</dbReference>
<accession>A0A919E5F3</accession>
<sequence>MLAVSFLKEDILKVESDEQLMQRVQAGDALAYDQLVRRHADRFRLLAIRTLGNTALAEDMVQECFVKLWTRPQSFDAEKSKFTTWFYRVVVNRCLDEKRRKSPAQMPEGFDKADDRVTADKAIENNQATAHIHKAVNSLKENQKLAVTLCYFDGLSNAEAAEIMGLKVKALESLLVRARAKLRDTIAKGRSEV</sequence>
<feature type="domain" description="RNA polymerase sigma-70 region 2" evidence="6">
    <location>
        <begin position="35"/>
        <end position="102"/>
    </location>
</feature>
<dbReference type="SUPFAM" id="SSF88659">
    <property type="entry name" value="Sigma3 and sigma4 domains of RNA polymerase sigma factors"/>
    <property type="match status" value="1"/>
</dbReference>
<gene>
    <name evidence="8" type="ORF">GCM10017044_07430</name>
</gene>
<dbReference type="InterPro" id="IPR013324">
    <property type="entry name" value="RNA_pol_sigma_r3/r4-like"/>
</dbReference>
<evidence type="ECO:0000259" key="7">
    <source>
        <dbReference type="Pfam" id="PF08281"/>
    </source>
</evidence>
<evidence type="ECO:0000256" key="2">
    <source>
        <dbReference type="ARBA" id="ARBA00023015"/>
    </source>
</evidence>
<dbReference type="PANTHER" id="PTHR43133:SF8">
    <property type="entry name" value="RNA POLYMERASE SIGMA FACTOR HI_1459-RELATED"/>
    <property type="match status" value="1"/>
</dbReference>
<dbReference type="InterPro" id="IPR013249">
    <property type="entry name" value="RNA_pol_sigma70_r4_t2"/>
</dbReference>
<feature type="domain" description="RNA polymerase sigma factor 70 region 4 type 2" evidence="7">
    <location>
        <begin position="132"/>
        <end position="182"/>
    </location>
</feature>
<dbReference type="InterPro" id="IPR036388">
    <property type="entry name" value="WH-like_DNA-bd_sf"/>
</dbReference>
<keyword evidence="2" id="KW-0805">Transcription regulation</keyword>
<dbReference type="EMBL" id="BNCI01000001">
    <property type="protein sequence ID" value="GHF15744.1"/>
    <property type="molecule type" value="Genomic_DNA"/>
</dbReference>
<dbReference type="NCBIfam" id="TIGR02937">
    <property type="entry name" value="sigma70-ECF"/>
    <property type="match status" value="1"/>
</dbReference>
<evidence type="ECO:0000259" key="6">
    <source>
        <dbReference type="Pfam" id="PF04542"/>
    </source>
</evidence>
<evidence type="ECO:0000313" key="9">
    <source>
        <dbReference type="Proteomes" id="UP000630923"/>
    </source>
</evidence>
<dbReference type="Proteomes" id="UP000630923">
    <property type="component" value="Unassembled WGS sequence"/>
</dbReference>
<reference evidence="8" key="2">
    <citation type="submission" date="2020-09" db="EMBL/GenBank/DDBJ databases">
        <authorList>
            <person name="Sun Q."/>
            <person name="Kim S."/>
        </authorList>
    </citation>
    <scope>NUCLEOTIDE SEQUENCE</scope>
    <source>
        <strain evidence="8">KCTC 42590</strain>
    </source>
</reference>
<dbReference type="RefSeq" id="WP_191250197.1">
    <property type="nucleotide sequence ID" value="NZ_BNCI01000001.1"/>
</dbReference>
<dbReference type="InterPro" id="IPR013325">
    <property type="entry name" value="RNA_pol_sigma_r2"/>
</dbReference>
<comment type="similarity">
    <text evidence="1">Belongs to the sigma-70 factor family. ECF subfamily.</text>
</comment>
<comment type="caution">
    <text evidence="8">The sequence shown here is derived from an EMBL/GenBank/DDBJ whole genome shotgun (WGS) entry which is preliminary data.</text>
</comment>
<protein>
    <submittedName>
        <fullName evidence="8">RNA polymerase sigma factor</fullName>
    </submittedName>
</protein>
<dbReference type="PANTHER" id="PTHR43133">
    <property type="entry name" value="RNA POLYMERASE ECF-TYPE SIGMA FACTO"/>
    <property type="match status" value="1"/>
</dbReference>
<evidence type="ECO:0000256" key="3">
    <source>
        <dbReference type="ARBA" id="ARBA00023082"/>
    </source>
</evidence>
<organism evidence="8 9">
    <name type="scientific">Kordiimonas sediminis</name>
    <dbReference type="NCBI Taxonomy" id="1735581"/>
    <lineage>
        <taxon>Bacteria</taxon>
        <taxon>Pseudomonadati</taxon>
        <taxon>Pseudomonadota</taxon>
        <taxon>Alphaproteobacteria</taxon>
        <taxon>Kordiimonadales</taxon>
        <taxon>Kordiimonadaceae</taxon>
        <taxon>Kordiimonas</taxon>
    </lineage>
</organism>
<dbReference type="Gene3D" id="1.10.1740.10">
    <property type="match status" value="1"/>
</dbReference>
<dbReference type="InterPro" id="IPR014284">
    <property type="entry name" value="RNA_pol_sigma-70_dom"/>
</dbReference>
<name>A0A919E5F3_9PROT</name>
<evidence type="ECO:0000256" key="5">
    <source>
        <dbReference type="ARBA" id="ARBA00023163"/>
    </source>
</evidence>
<evidence type="ECO:0000313" key="8">
    <source>
        <dbReference type="EMBL" id="GHF15744.1"/>
    </source>
</evidence>
<dbReference type="InterPro" id="IPR039425">
    <property type="entry name" value="RNA_pol_sigma-70-like"/>
</dbReference>
<keyword evidence="4" id="KW-0238">DNA-binding</keyword>